<gene>
    <name evidence="1" type="ORF">EZJ58_4025</name>
</gene>
<protein>
    <submittedName>
        <fullName evidence="1">Uncharacterized protein</fullName>
    </submittedName>
</protein>
<comment type="caution">
    <text evidence="1">The sequence shown here is derived from an EMBL/GenBank/DDBJ whole genome shotgun (WGS) entry which is preliminary data.</text>
</comment>
<accession>A0A4R1NDY6</accession>
<keyword evidence="2" id="KW-1185">Reference proteome</keyword>
<sequence length="39" mass="4716">MNKSFNMEEKKHSKNLLVRVFRRLFCGKKKKTGTTYPLR</sequence>
<evidence type="ECO:0000313" key="2">
    <source>
        <dbReference type="Proteomes" id="UP000294555"/>
    </source>
</evidence>
<reference evidence="1 2" key="1">
    <citation type="submission" date="2019-02" db="EMBL/GenBank/DDBJ databases">
        <title>Investigation of anaerobic lignin degradation for improved lignocellulosic biofuels.</title>
        <authorList>
            <person name="Deangelis K."/>
        </authorList>
    </citation>
    <scope>NUCLEOTIDE SEQUENCE [LARGE SCALE GENOMIC DNA]</scope>
    <source>
        <strain evidence="1 2">159R</strain>
    </source>
</reference>
<dbReference type="Proteomes" id="UP000294555">
    <property type="component" value="Unassembled WGS sequence"/>
</dbReference>
<proteinExistence type="predicted"/>
<dbReference type="EMBL" id="SJOI01000001">
    <property type="protein sequence ID" value="TCL05805.1"/>
    <property type="molecule type" value="Genomic_DNA"/>
</dbReference>
<organism evidence="1 2">
    <name type="scientific">Sodalis ligni</name>
    <dbReference type="NCBI Taxonomy" id="2697027"/>
    <lineage>
        <taxon>Bacteria</taxon>
        <taxon>Pseudomonadati</taxon>
        <taxon>Pseudomonadota</taxon>
        <taxon>Gammaproteobacteria</taxon>
        <taxon>Enterobacterales</taxon>
        <taxon>Bruguierivoracaceae</taxon>
        <taxon>Sodalis</taxon>
    </lineage>
</organism>
<evidence type="ECO:0000313" key="1">
    <source>
        <dbReference type="EMBL" id="TCL05805.1"/>
    </source>
</evidence>
<dbReference type="AlphaFoldDB" id="A0A4R1NDY6"/>
<name>A0A4R1NDY6_9GAMM</name>